<evidence type="ECO:0000313" key="2">
    <source>
        <dbReference type="Proteomes" id="UP000824111"/>
    </source>
</evidence>
<organism evidence="1 2">
    <name type="scientific">Candidatus Avimonoglobus intestinipullorum</name>
    <dbReference type="NCBI Taxonomy" id="2840699"/>
    <lineage>
        <taxon>Bacteria</taxon>
        <taxon>Bacillati</taxon>
        <taxon>Bacillota</taxon>
        <taxon>Clostridia</taxon>
        <taxon>Eubacteriales</taxon>
        <taxon>Candidatus Avimonoglobus</taxon>
    </lineage>
</organism>
<dbReference type="Gene3D" id="3.40.50.450">
    <property type="match status" value="1"/>
</dbReference>
<dbReference type="AlphaFoldDB" id="A0A9D1LWK6"/>
<comment type="caution">
    <text evidence="1">The sequence shown here is derived from an EMBL/GenBank/DDBJ whole genome shotgun (WGS) entry which is preliminary data.</text>
</comment>
<dbReference type="PANTHER" id="PTHR38440">
    <property type="entry name" value="UPF0398 PROTEIN YPSA"/>
    <property type="match status" value="1"/>
</dbReference>
<dbReference type="InterPro" id="IPR010697">
    <property type="entry name" value="YspA"/>
</dbReference>
<proteinExistence type="predicted"/>
<dbReference type="SUPFAM" id="SSF102405">
    <property type="entry name" value="MCP/YpsA-like"/>
    <property type="match status" value="1"/>
</dbReference>
<accession>A0A9D1LWK6</accession>
<gene>
    <name evidence="1" type="ORF">IAB04_08200</name>
</gene>
<dbReference type="PANTHER" id="PTHR38440:SF1">
    <property type="entry name" value="UPF0398 PROTEIN SPR0331"/>
    <property type="match status" value="1"/>
</dbReference>
<protein>
    <submittedName>
        <fullName evidence="1">DUF1273 family protein</fullName>
    </submittedName>
</protein>
<name>A0A9D1LWK6_9FIRM</name>
<dbReference type="EMBL" id="DVND01000207">
    <property type="protein sequence ID" value="HIU49336.1"/>
    <property type="molecule type" value="Genomic_DNA"/>
</dbReference>
<reference evidence="1" key="2">
    <citation type="journal article" date="2021" name="PeerJ">
        <title>Extensive microbial diversity within the chicken gut microbiome revealed by metagenomics and culture.</title>
        <authorList>
            <person name="Gilroy R."/>
            <person name="Ravi A."/>
            <person name="Getino M."/>
            <person name="Pursley I."/>
            <person name="Horton D.L."/>
            <person name="Alikhan N.F."/>
            <person name="Baker D."/>
            <person name="Gharbi K."/>
            <person name="Hall N."/>
            <person name="Watson M."/>
            <person name="Adriaenssens E.M."/>
            <person name="Foster-Nyarko E."/>
            <person name="Jarju S."/>
            <person name="Secka A."/>
            <person name="Antonio M."/>
            <person name="Oren A."/>
            <person name="Chaudhuri R.R."/>
            <person name="La Ragione R."/>
            <person name="Hildebrand F."/>
            <person name="Pallen M.J."/>
        </authorList>
    </citation>
    <scope>NUCLEOTIDE SEQUENCE</scope>
    <source>
        <strain evidence="1">ChiSjej4B22-9803</strain>
    </source>
</reference>
<dbReference type="Pfam" id="PF06908">
    <property type="entry name" value="YpsA"/>
    <property type="match status" value="1"/>
</dbReference>
<evidence type="ECO:0000313" key="1">
    <source>
        <dbReference type="EMBL" id="HIU49336.1"/>
    </source>
</evidence>
<reference evidence="1" key="1">
    <citation type="submission" date="2020-10" db="EMBL/GenBank/DDBJ databases">
        <authorList>
            <person name="Gilroy R."/>
        </authorList>
    </citation>
    <scope>NUCLEOTIDE SEQUENCE</scope>
    <source>
        <strain evidence="1">ChiSjej4B22-9803</strain>
    </source>
</reference>
<sequence length="162" mass="18417">MEQLERACFFSGHRVLPAARLADIQKVLHYEIVKCIDTGITAFIAGGALGFDTIAAQQVLELKKDDARIKLRLYIPYRHFERRWREQDIIAYHRIMGMADAVQFISDTYTPACIRQRNEALVRDAECGIAFQLTGKSGTGQTTAFARMYGREVVNIADIIYK</sequence>
<dbReference type="Proteomes" id="UP000824111">
    <property type="component" value="Unassembled WGS sequence"/>
</dbReference>